<evidence type="ECO:0000313" key="2">
    <source>
        <dbReference type="EMBL" id="ABW82724.1"/>
    </source>
</evidence>
<protein>
    <submittedName>
        <fullName evidence="2">Uncharacterized protein</fullName>
    </submittedName>
</protein>
<feature type="region of interest" description="Disordered" evidence="1">
    <location>
        <begin position="1"/>
        <end position="55"/>
    </location>
</feature>
<proteinExistence type="evidence at transcript level"/>
<accession>A8W8Z8</accession>
<feature type="non-terminal residue" evidence="2">
    <location>
        <position position="1"/>
    </location>
</feature>
<reference evidence="2" key="1">
    <citation type="journal article" date="2008" name="For. Stud. China">
        <title>Identification of differentially expressed genes associated with bud dormancy release in tree peony (Paeonia suffruticosa) by suppression subtractive hybridization.</title>
        <authorList>
            <person name="Huang X."/>
            <person name="Zheng G.S."/>
            <person name="Dai S.I."/>
            <person name="Gai S.P."/>
        </authorList>
    </citation>
    <scope>NUCLEOTIDE SEQUENCE</scope>
</reference>
<dbReference type="AlphaFoldDB" id="A8W8Z8"/>
<organism evidence="2">
    <name type="scientific">Paeonia suffruticosa</name>
    <name type="common">Tree peony</name>
    <name type="synonym">Paeonia moutan</name>
    <dbReference type="NCBI Taxonomy" id="45171"/>
    <lineage>
        <taxon>Eukaryota</taxon>
        <taxon>Viridiplantae</taxon>
        <taxon>Streptophyta</taxon>
        <taxon>Embryophyta</taxon>
        <taxon>Tracheophyta</taxon>
        <taxon>Spermatophyta</taxon>
        <taxon>Magnoliopsida</taxon>
        <taxon>eudicotyledons</taxon>
        <taxon>Gunneridae</taxon>
        <taxon>Pentapetalae</taxon>
        <taxon>Saxifragales</taxon>
        <taxon>Paeoniaceae</taxon>
        <taxon>Paeonia</taxon>
    </lineage>
</organism>
<evidence type="ECO:0000256" key="1">
    <source>
        <dbReference type="SAM" id="MobiDB-lite"/>
    </source>
</evidence>
<sequence>HTEELDKEIQGLSANTEGLTDSSKGNGDGTEITKPEEKIVEEDGAANPSEESHDN</sequence>
<dbReference type="EMBL" id="EU200690">
    <property type="protein sequence ID" value="ABW82724.1"/>
    <property type="molecule type" value="mRNA"/>
</dbReference>
<feature type="compositionally biased region" description="Polar residues" evidence="1">
    <location>
        <begin position="12"/>
        <end position="25"/>
    </location>
</feature>
<name>A8W8Z8_PAESU</name>